<dbReference type="Pfam" id="PF25539">
    <property type="entry name" value="Bestrophin_2"/>
    <property type="match status" value="1"/>
</dbReference>
<keyword evidence="11" id="KW-1185">Reference proteome</keyword>
<keyword evidence="6" id="KW-0406">Ion transport</keyword>
<evidence type="ECO:0000313" key="10">
    <source>
        <dbReference type="EMBL" id="RWU07514.1"/>
    </source>
</evidence>
<dbReference type="PANTHER" id="PTHR33281">
    <property type="entry name" value="UPF0187 PROTEIN YNEE"/>
    <property type="match status" value="1"/>
</dbReference>
<keyword evidence="5 9" id="KW-1133">Transmembrane helix</keyword>
<dbReference type="AlphaFoldDB" id="A0A3S3SUA5"/>
<evidence type="ECO:0000313" key="11">
    <source>
        <dbReference type="Proteomes" id="UP000284120"/>
    </source>
</evidence>
<keyword evidence="2" id="KW-0813">Transport</keyword>
<feature type="transmembrane region" description="Helical" evidence="9">
    <location>
        <begin position="230"/>
        <end position="248"/>
    </location>
</feature>
<evidence type="ECO:0008006" key="12">
    <source>
        <dbReference type="Google" id="ProtNLM"/>
    </source>
</evidence>
<evidence type="ECO:0000256" key="7">
    <source>
        <dbReference type="ARBA" id="ARBA00023136"/>
    </source>
</evidence>
<dbReference type="PANTHER" id="PTHR33281:SF19">
    <property type="entry name" value="VOLTAGE-DEPENDENT ANION CHANNEL-FORMING PROTEIN YNEE"/>
    <property type="match status" value="1"/>
</dbReference>
<evidence type="ECO:0000256" key="8">
    <source>
        <dbReference type="ARBA" id="ARBA00034708"/>
    </source>
</evidence>
<evidence type="ECO:0000256" key="5">
    <source>
        <dbReference type="ARBA" id="ARBA00022989"/>
    </source>
</evidence>
<evidence type="ECO:0000256" key="3">
    <source>
        <dbReference type="ARBA" id="ARBA00022475"/>
    </source>
</evidence>
<dbReference type="GO" id="GO:0005886">
    <property type="term" value="C:plasma membrane"/>
    <property type="evidence" value="ECO:0007669"/>
    <property type="project" value="UniProtKB-SubCell"/>
</dbReference>
<sequence>MLLVNNIRLSRIIINTWYVDIIMIASCMGAYFIREYLIAYHFSIPTIIPTVLGTAIAFFIGFNNNQAYDRWWEARKVWGGLVNDSRSFARSLLSYVPQSDENNVLVQRMVHRHIAFLYALKAKLRGTVDLIYVKYLDEEERTQVEKQANIHNAILHKQSEDLEKLYSCGKIDGFKFMQINELLVKFSDQMGMSERIKNTVFPTTYSYLTKVFIWLFVVTFTLVISQEMGVWSIFMGWMIGFVFVSTQINGMNLVDPFENNVAGIPLNQITRTIEINLLEMMGEEDTPPPILPINDEYVL</sequence>
<feature type="transmembrane region" description="Helical" evidence="9">
    <location>
        <begin position="205"/>
        <end position="224"/>
    </location>
</feature>
<comment type="caution">
    <text evidence="10">The sequence shown here is derived from an EMBL/GenBank/DDBJ whole genome shotgun (WGS) entry which is preliminary data.</text>
</comment>
<dbReference type="OrthoDB" id="445589at2"/>
<evidence type="ECO:0000256" key="6">
    <source>
        <dbReference type="ARBA" id="ARBA00023065"/>
    </source>
</evidence>
<comment type="similarity">
    <text evidence="8">Belongs to the anion channel-forming bestrophin (TC 1.A.46) family.</text>
</comment>
<comment type="subcellular location">
    <subcellularLocation>
        <location evidence="1">Cell membrane</location>
        <topology evidence="1">Multi-pass membrane protein</topology>
    </subcellularLocation>
</comment>
<evidence type="ECO:0000256" key="1">
    <source>
        <dbReference type="ARBA" id="ARBA00004651"/>
    </source>
</evidence>
<reference evidence="10 11" key="1">
    <citation type="submission" date="2018-06" db="EMBL/GenBank/DDBJ databases">
        <title>Pedobacter endophyticus sp. nov., an endophytic bacterium isolated from a leaf of Triticum aestivum.</title>
        <authorList>
            <person name="Zhang L."/>
        </authorList>
    </citation>
    <scope>NUCLEOTIDE SEQUENCE [LARGE SCALE GENOMIC DNA]</scope>
    <source>
        <strain evidence="10 11">CM134L-2</strain>
    </source>
</reference>
<dbReference type="InterPro" id="IPR044669">
    <property type="entry name" value="YneE/VCCN1/2-like"/>
</dbReference>
<feature type="transmembrane region" description="Helical" evidence="9">
    <location>
        <begin position="39"/>
        <end position="62"/>
    </location>
</feature>
<feature type="transmembrane region" description="Helical" evidence="9">
    <location>
        <begin position="12"/>
        <end position="33"/>
    </location>
</feature>
<dbReference type="RefSeq" id="WP_113647422.1">
    <property type="nucleotide sequence ID" value="NZ_QMHN01000003.1"/>
</dbReference>
<evidence type="ECO:0000256" key="2">
    <source>
        <dbReference type="ARBA" id="ARBA00022448"/>
    </source>
</evidence>
<protein>
    <recommendedName>
        <fullName evidence="12">Bestrophin</fullName>
    </recommendedName>
</protein>
<keyword evidence="3" id="KW-1003">Cell membrane</keyword>
<evidence type="ECO:0000256" key="4">
    <source>
        <dbReference type="ARBA" id="ARBA00022692"/>
    </source>
</evidence>
<dbReference type="Proteomes" id="UP000284120">
    <property type="component" value="Unassembled WGS sequence"/>
</dbReference>
<keyword evidence="7 9" id="KW-0472">Membrane</keyword>
<organism evidence="10 11">
    <name type="scientific">Pedobacter chitinilyticus</name>
    <dbReference type="NCBI Taxonomy" id="2233776"/>
    <lineage>
        <taxon>Bacteria</taxon>
        <taxon>Pseudomonadati</taxon>
        <taxon>Bacteroidota</taxon>
        <taxon>Sphingobacteriia</taxon>
        <taxon>Sphingobacteriales</taxon>
        <taxon>Sphingobacteriaceae</taxon>
        <taxon>Pedobacter</taxon>
    </lineage>
</organism>
<dbReference type="EMBL" id="SAYW01000003">
    <property type="protein sequence ID" value="RWU07514.1"/>
    <property type="molecule type" value="Genomic_DNA"/>
</dbReference>
<proteinExistence type="inferred from homology"/>
<accession>A0A3S3SUA5</accession>
<evidence type="ECO:0000256" key="9">
    <source>
        <dbReference type="SAM" id="Phobius"/>
    </source>
</evidence>
<gene>
    <name evidence="10" type="ORF">DPV69_11035</name>
</gene>
<name>A0A3S3SUA5_9SPHI</name>
<keyword evidence="4 9" id="KW-0812">Transmembrane</keyword>
<dbReference type="GO" id="GO:0005254">
    <property type="term" value="F:chloride channel activity"/>
    <property type="evidence" value="ECO:0007669"/>
    <property type="project" value="InterPro"/>
</dbReference>